<feature type="compositionally biased region" description="Polar residues" evidence="1">
    <location>
        <begin position="145"/>
        <end position="165"/>
    </location>
</feature>
<dbReference type="KEGG" id="soy:115886050"/>
<dbReference type="InterPro" id="IPR039471">
    <property type="entry name" value="CXorf65-like"/>
</dbReference>
<sequence length="165" mass="18819">MYFYVKYIDIEEFKKIENEKLEASDIQNKTLLVNPKCPIGLIRDYISDKLHLPEKTSFGLCTDKTVMIKLSQFQPTIDGLDILKEKETYYVVLTDTADEQPSWPIVPILSKFSKEYIDFMALQKRKSTSSAKIRRSSSIKSNSKDTVSISSSGKVRSNVTDTTTT</sequence>
<name>A0A6J2YBV1_SITOR</name>
<evidence type="ECO:0000256" key="1">
    <source>
        <dbReference type="SAM" id="MobiDB-lite"/>
    </source>
</evidence>
<gene>
    <name evidence="3" type="primary">LOC115886050</name>
</gene>
<evidence type="ECO:0000313" key="2">
    <source>
        <dbReference type="Proteomes" id="UP000504635"/>
    </source>
</evidence>
<reference evidence="3" key="1">
    <citation type="submission" date="2025-08" db="UniProtKB">
        <authorList>
            <consortium name="RefSeq"/>
        </authorList>
    </citation>
    <scope>IDENTIFICATION</scope>
    <source>
        <tissue evidence="3">Gonads</tissue>
    </source>
</reference>
<proteinExistence type="predicted"/>
<dbReference type="PANTHER" id="PTHR33887">
    <property type="entry name" value="PB1 DOMAIN-CONTAINING PROTEIN"/>
    <property type="match status" value="1"/>
</dbReference>
<feature type="region of interest" description="Disordered" evidence="1">
    <location>
        <begin position="132"/>
        <end position="165"/>
    </location>
</feature>
<dbReference type="GeneID" id="115886050"/>
<keyword evidence="2" id="KW-1185">Reference proteome</keyword>
<dbReference type="Proteomes" id="UP000504635">
    <property type="component" value="Unplaced"/>
</dbReference>
<dbReference type="OrthoDB" id="2109241at2759"/>
<dbReference type="InParanoid" id="A0A6J2YBV1"/>
<dbReference type="Pfam" id="PF15874">
    <property type="entry name" value="Il2rg"/>
    <property type="match status" value="1"/>
</dbReference>
<dbReference type="AlphaFoldDB" id="A0A6J2YBV1"/>
<accession>A0A6J2YBV1</accession>
<evidence type="ECO:0000313" key="3">
    <source>
        <dbReference type="RefSeq" id="XP_030760937.1"/>
    </source>
</evidence>
<protein>
    <submittedName>
        <fullName evidence="3">Uncharacterized protein LOC115886050</fullName>
    </submittedName>
</protein>
<organism evidence="2 3">
    <name type="scientific">Sitophilus oryzae</name>
    <name type="common">Rice weevil</name>
    <name type="synonym">Curculio oryzae</name>
    <dbReference type="NCBI Taxonomy" id="7048"/>
    <lineage>
        <taxon>Eukaryota</taxon>
        <taxon>Metazoa</taxon>
        <taxon>Ecdysozoa</taxon>
        <taxon>Arthropoda</taxon>
        <taxon>Hexapoda</taxon>
        <taxon>Insecta</taxon>
        <taxon>Pterygota</taxon>
        <taxon>Neoptera</taxon>
        <taxon>Endopterygota</taxon>
        <taxon>Coleoptera</taxon>
        <taxon>Polyphaga</taxon>
        <taxon>Cucujiformia</taxon>
        <taxon>Curculionidae</taxon>
        <taxon>Dryophthorinae</taxon>
        <taxon>Sitophilus</taxon>
    </lineage>
</organism>
<dbReference type="RefSeq" id="XP_030760937.1">
    <property type="nucleotide sequence ID" value="XM_030905077.1"/>
</dbReference>
<dbReference type="PANTHER" id="PTHR33887:SF4">
    <property type="entry name" value="AB2-183"/>
    <property type="match status" value="1"/>
</dbReference>